<feature type="region of interest" description="Disordered" evidence="1">
    <location>
        <begin position="150"/>
        <end position="226"/>
    </location>
</feature>
<accession>A0A4S8QM45</accession>
<reference evidence="2 3" key="1">
    <citation type="submission" date="2017-12" db="EMBL/GenBank/DDBJ databases">
        <title>Comparative genomics of Botrytis spp.</title>
        <authorList>
            <person name="Valero-Jimenez C.A."/>
            <person name="Tapia P."/>
            <person name="Veloso J."/>
            <person name="Silva-Moreno E."/>
            <person name="Staats M."/>
            <person name="Valdes J.H."/>
            <person name="Van Kan J.A.L."/>
        </authorList>
    </citation>
    <scope>NUCLEOTIDE SEQUENCE [LARGE SCALE GENOMIC DNA]</scope>
    <source>
        <strain evidence="2 3">MUCL435</strain>
    </source>
</reference>
<proteinExistence type="predicted"/>
<evidence type="ECO:0000313" key="2">
    <source>
        <dbReference type="EMBL" id="THV44572.1"/>
    </source>
</evidence>
<name>A0A4S8QM45_9HELO</name>
<keyword evidence="3" id="KW-1185">Reference proteome</keyword>
<comment type="caution">
    <text evidence="2">The sequence shown here is derived from an EMBL/GenBank/DDBJ whole genome shotgun (WGS) entry which is preliminary data.</text>
</comment>
<protein>
    <submittedName>
        <fullName evidence="2">Uncharacterized protein</fullName>
    </submittedName>
</protein>
<sequence>MVSSQVSLEQSEGSNGKMIAEWAQEWQSEVVELANTNGNGWSERDLSELGENLMRTLAMAIDPILSSRVTEYYLSASQSASIAPLSTGIIPSNPLAHPTHSSKVGSQLRAIDLDSPNEFEHSKIMSLKHYDGKDLDDSISRRGMKIAAPDTLKRKYSSLEKPDTKPKVPEKNSTGTARDLKKLASKESKVPPTCTRLTRSRKSAPFQSGISRPQLQISPTISSNNGLVNSSVYRNVTKDHGLRNDRLPDGQPSTVASKISKRQQVRSYTYGKENTVVSPKTLKLVIVSSEKADASRYEVSDSEWAFSESTLLRAIVYDKPHPVEQLGRLKMVIKNDDSITIRWNEVIGDYARRGKPPAIAIRSWGSDSAFRALGPWFERVTRNADEWETWSSDELVKASKVDWFIGARDLHTIKLEDHDQNL</sequence>
<evidence type="ECO:0000313" key="3">
    <source>
        <dbReference type="Proteomes" id="UP000308671"/>
    </source>
</evidence>
<dbReference type="Proteomes" id="UP000308671">
    <property type="component" value="Unassembled WGS sequence"/>
</dbReference>
<organism evidence="2 3">
    <name type="scientific">Botrytis galanthina</name>
    <dbReference type="NCBI Taxonomy" id="278940"/>
    <lineage>
        <taxon>Eukaryota</taxon>
        <taxon>Fungi</taxon>
        <taxon>Dikarya</taxon>
        <taxon>Ascomycota</taxon>
        <taxon>Pezizomycotina</taxon>
        <taxon>Leotiomycetes</taxon>
        <taxon>Helotiales</taxon>
        <taxon>Sclerotiniaceae</taxon>
        <taxon>Botrytis</taxon>
    </lineage>
</organism>
<feature type="compositionally biased region" description="Basic and acidic residues" evidence="1">
    <location>
        <begin position="151"/>
        <end position="170"/>
    </location>
</feature>
<dbReference type="OrthoDB" id="3539704at2759"/>
<feature type="compositionally biased region" description="Basic and acidic residues" evidence="1">
    <location>
        <begin position="178"/>
        <end position="189"/>
    </location>
</feature>
<dbReference type="EMBL" id="PQXL01000613">
    <property type="protein sequence ID" value="THV44572.1"/>
    <property type="molecule type" value="Genomic_DNA"/>
</dbReference>
<evidence type="ECO:0000256" key="1">
    <source>
        <dbReference type="SAM" id="MobiDB-lite"/>
    </source>
</evidence>
<feature type="compositionally biased region" description="Polar residues" evidence="1">
    <location>
        <begin position="205"/>
        <end position="226"/>
    </location>
</feature>
<gene>
    <name evidence="2" type="ORF">BGAL_0615g00010</name>
</gene>
<dbReference type="AlphaFoldDB" id="A0A4S8QM45"/>